<organism evidence="2 3">
    <name type="scientific">Dryococelus australis</name>
    <dbReference type="NCBI Taxonomy" id="614101"/>
    <lineage>
        <taxon>Eukaryota</taxon>
        <taxon>Metazoa</taxon>
        <taxon>Ecdysozoa</taxon>
        <taxon>Arthropoda</taxon>
        <taxon>Hexapoda</taxon>
        <taxon>Insecta</taxon>
        <taxon>Pterygota</taxon>
        <taxon>Neoptera</taxon>
        <taxon>Polyneoptera</taxon>
        <taxon>Phasmatodea</taxon>
        <taxon>Verophasmatodea</taxon>
        <taxon>Anareolatae</taxon>
        <taxon>Phasmatidae</taxon>
        <taxon>Eurycanthinae</taxon>
        <taxon>Dryococelus</taxon>
    </lineage>
</organism>
<sequence>MNLTYQNHRNCQEVKGPKMPPVLVGDAAFGLGSNIMRPLAVSGMGFPSKTLFPAVLATLTGNKKQTAEDQPSATGHTSLTIY</sequence>
<evidence type="ECO:0000313" key="2">
    <source>
        <dbReference type="EMBL" id="KAJ8879724.1"/>
    </source>
</evidence>
<comment type="caution">
    <text evidence="2">The sequence shown here is derived from an EMBL/GenBank/DDBJ whole genome shotgun (WGS) entry which is preliminary data.</text>
</comment>
<reference evidence="2 3" key="1">
    <citation type="submission" date="2023-02" db="EMBL/GenBank/DDBJ databases">
        <title>LHISI_Scaffold_Assembly.</title>
        <authorList>
            <person name="Stuart O.P."/>
            <person name="Cleave R."/>
            <person name="Magrath M.J.L."/>
            <person name="Mikheyev A.S."/>
        </authorList>
    </citation>
    <scope>NUCLEOTIDE SEQUENCE [LARGE SCALE GENOMIC DNA]</scope>
    <source>
        <strain evidence="2">Daus_M_001</strain>
        <tissue evidence="2">Leg muscle</tissue>
    </source>
</reference>
<proteinExistence type="predicted"/>
<evidence type="ECO:0000313" key="3">
    <source>
        <dbReference type="Proteomes" id="UP001159363"/>
    </source>
</evidence>
<evidence type="ECO:0008006" key="4">
    <source>
        <dbReference type="Google" id="ProtNLM"/>
    </source>
</evidence>
<feature type="region of interest" description="Disordered" evidence="1">
    <location>
        <begin position="63"/>
        <end position="82"/>
    </location>
</feature>
<gene>
    <name evidence="2" type="ORF">PR048_020332</name>
</gene>
<dbReference type="EMBL" id="JARBHB010000007">
    <property type="protein sequence ID" value="KAJ8879724.1"/>
    <property type="molecule type" value="Genomic_DNA"/>
</dbReference>
<dbReference type="Proteomes" id="UP001159363">
    <property type="component" value="Chromosome 6"/>
</dbReference>
<name>A0ABQ9H602_9NEOP</name>
<protein>
    <recommendedName>
        <fullName evidence="4">DDE Tnp4 domain-containing protein</fullName>
    </recommendedName>
</protein>
<keyword evidence="3" id="KW-1185">Reference proteome</keyword>
<accession>A0ABQ9H602</accession>
<evidence type="ECO:0000256" key="1">
    <source>
        <dbReference type="SAM" id="MobiDB-lite"/>
    </source>
</evidence>